<dbReference type="Proteomes" id="UP000185904">
    <property type="component" value="Unassembled WGS sequence"/>
</dbReference>
<evidence type="ECO:0000313" key="7">
    <source>
        <dbReference type="Proteomes" id="UP000185904"/>
    </source>
</evidence>
<keyword evidence="1" id="KW-0805">Transcription regulation</keyword>
<evidence type="ECO:0000313" key="6">
    <source>
        <dbReference type="EMBL" id="OAL38445.1"/>
    </source>
</evidence>
<feature type="region of interest" description="Disordered" evidence="4">
    <location>
        <begin position="289"/>
        <end position="314"/>
    </location>
</feature>
<dbReference type="OrthoDB" id="5392779at2759"/>
<evidence type="ECO:0000256" key="4">
    <source>
        <dbReference type="SAM" id="MobiDB-lite"/>
    </source>
</evidence>
<feature type="compositionally biased region" description="Basic and acidic residues" evidence="4">
    <location>
        <begin position="362"/>
        <end position="373"/>
    </location>
</feature>
<feature type="compositionally biased region" description="Acidic residues" evidence="4">
    <location>
        <begin position="1"/>
        <end position="10"/>
    </location>
</feature>
<feature type="compositionally biased region" description="Basic and acidic residues" evidence="4">
    <location>
        <begin position="305"/>
        <end position="314"/>
    </location>
</feature>
<feature type="compositionally biased region" description="Polar residues" evidence="4">
    <location>
        <begin position="643"/>
        <end position="661"/>
    </location>
</feature>
<dbReference type="Pfam" id="PF10680">
    <property type="entry name" value="RRN9"/>
    <property type="match status" value="1"/>
</dbReference>
<dbReference type="PANTHER" id="PTHR47840">
    <property type="entry name" value="ZN(II)2CYS6 TRANSCRIPTION FACTOR (EUROFUNG)-RELATED"/>
    <property type="match status" value="1"/>
</dbReference>
<feature type="region of interest" description="Disordered" evidence="4">
    <location>
        <begin position="476"/>
        <end position="523"/>
    </location>
</feature>
<feature type="region of interest" description="Disordered" evidence="4">
    <location>
        <begin position="1"/>
        <end position="67"/>
    </location>
</feature>
<evidence type="ECO:0000256" key="3">
    <source>
        <dbReference type="ARBA" id="ARBA00023242"/>
    </source>
</evidence>
<dbReference type="EMBL" id="LVCJ01000009">
    <property type="protein sequence ID" value="OAL38445.1"/>
    <property type="molecule type" value="Genomic_DNA"/>
</dbReference>
<feature type="region of interest" description="Disordered" evidence="4">
    <location>
        <begin position="353"/>
        <end position="408"/>
    </location>
</feature>
<feature type="region of interest" description="Disordered" evidence="4">
    <location>
        <begin position="229"/>
        <end position="272"/>
    </location>
</feature>
<accession>A0A178DBE7</accession>
<reference evidence="6 7" key="1">
    <citation type="submission" date="2016-03" db="EMBL/GenBank/DDBJ databases">
        <title>The draft genome sequence of Fonsecaea nubica causative agent of cutaneous subcutaneous infection in human host.</title>
        <authorList>
            <person name="Costa F."/>
            <person name="Sybren D.H."/>
            <person name="Raittz R.T."/>
            <person name="Weiss V.A."/>
            <person name="Leao A.C."/>
            <person name="Gomes R."/>
            <person name="De Souza E.M."/>
            <person name="Pedrosa F.O."/>
            <person name="Steffens M.B."/>
            <person name="Bombassaro A."/>
            <person name="Tadra-Sfeir M.Z."/>
            <person name="Moreno L.F."/>
            <person name="Najafzadeh M.J."/>
            <person name="Felipe M.S."/>
            <person name="Teixeira M."/>
            <person name="Sun J."/>
            <person name="Xi L."/>
            <person name="Castro M.A."/>
            <person name="Vicente V.A."/>
        </authorList>
    </citation>
    <scope>NUCLEOTIDE SEQUENCE [LARGE SCALE GENOMIC DNA]</scope>
    <source>
        <strain evidence="6 7">CBS 269.64</strain>
    </source>
</reference>
<evidence type="ECO:0000259" key="5">
    <source>
        <dbReference type="Pfam" id="PF10680"/>
    </source>
</evidence>
<dbReference type="InterPro" id="IPR019622">
    <property type="entry name" value="Rrn9_dom"/>
</dbReference>
<protein>
    <recommendedName>
        <fullName evidence="5">Rrn9 domain-containing protein</fullName>
    </recommendedName>
</protein>
<feature type="region of interest" description="Disordered" evidence="4">
    <location>
        <begin position="642"/>
        <end position="683"/>
    </location>
</feature>
<feature type="compositionally biased region" description="Basic and acidic residues" evidence="4">
    <location>
        <begin position="239"/>
        <end position="248"/>
    </location>
</feature>
<sequence>MDSDAIYTEDAENKVPVLDPVFPPSPPRPTAAGAPDINTSQSGGPVAPRTVPYVTPDDKFAQGEDGKTYFTRPNRYFGPASTWNSWTKVERTVALSLDRVRSQDLSIHLLDAFGLKRKLRQEGGGGREAKRSKKCKERASSVLSATSRDDEDEANQARRTGGRNGLARSWTAWPMPPDQVPREELLPRMEGDGGYRMAVDSRPSANLEEWLVATATRIARERWNERRWENLSTTGASQRDMKTDHGEAEVDVPEDQGDVEETESPDSPEAAEEPVFYSQPFPFYDDDAEQASVAGKEESDSDTSEMERRPVPLADDEKAREYFLPSARHILSKVDDLLLGLHKARYAYAVKPQSKRRAKYSHSPEDDTSDFARGRSGSRPAAKQRARSASVFTDVSSASVPSAASGARSRRVENLGLRDWSDVMGMASLTGWDPAVVERASRRCAKLFDGNMLYRTFYEGEGKDGSESHFTEHLAYESESQAPSRMGEREAESTEDEDPAKGVRRRKPNVSPPTANMEDQERAETAKKWVMHAQEFKSKWSRTIEFVHINLVRDTRQRGGSWAVKKTPDSRSASISANSANLEFDTDRESDNDPEHRILCPVPSCPRARVPFSKGKKLYEHIRRMHPDMDVDEVKKSYVALDTSPQEATNASTSSKPSVRQSRIYKRRREMQSSTSQPEDEDYPRVKIHVDRMEPLVSRLARERERRGTQVDVLANASHQTQSNTLTFLGNSTELDPTSYLGWGHEFNPTFDLDAELGLTDGNAYVNALNFDLGFEFANMNGLSADTQQYDSTQFQPQTLPERGIATGIAASGMFNSHQPIPQLQQYPQESINDTGDVCAPTTMALEEHCKTLSPLLSQLFNNEMFTQNTACISSILAQKVEFMSFSDLTKCVDSTDAEKLLSTISSEPHVHEVLDISVKWWIAWRDQAVAMQEFSPFGKDDQQQTQAQGSSTLGSWVPGTQIRANASPLSHIWPGSTITSRTMTHSDEPLSFRDFVLTKLSRTHDLVSLATGLLCIALSLYQLRPGVDDQKLNISTSPSELADRITLVVDMVVLSPAAQQKHKHDPGILLLLMIRAKMYAESNQLRKSWLSTRRALEIAQEIGFAEPKIPADAGEFAPKMCGQQLTQLFNRQRFIGSIMELDRLMSMTLGFPHAEDVKFTDRLAMAVLKGQTSSRDGASLSVEIKMRAFRRVVSIAAGRVNDRNATSDPDPVKLQTTMEIQATLDEVAAAMPPDWWNVESHLGVSDSFRAHENLLAQMWFWQVQAFLHLPFMLKVDPNIVAQNQHPGKYITPDPYAVNKHLCMQGCRSMLRIFNLLRSDPSLAVYICSCEDFQGLFSACILMVGLLMRLSYCSEPRSQLGSVGMGNISDDLALIEEIKDVFRYRATQQGGSISRQGLKVLRELGSFLYEDVDSLQGADVKHRTVVLPYFGAIHLELRPPRLLCRKSTGKANRSQQCRVPELNTETPQMESQSSSEPVSDEGFGPTYPEPFDSTAYLPSSAWDVPGSADADDATFQLSVEPGASLDWDRFLFGSELAQSWSAEVPE</sequence>
<feature type="compositionally biased region" description="Low complexity" evidence="4">
    <location>
        <begin position="570"/>
        <end position="581"/>
    </location>
</feature>
<keyword evidence="7" id="KW-1185">Reference proteome</keyword>
<gene>
    <name evidence="6" type="ORF">AYO20_02094</name>
</gene>
<keyword evidence="3" id="KW-0539">Nucleus</keyword>
<feature type="compositionally biased region" description="Low complexity" evidence="4">
    <location>
        <begin position="395"/>
        <end position="407"/>
    </location>
</feature>
<evidence type="ECO:0000256" key="2">
    <source>
        <dbReference type="ARBA" id="ARBA00023163"/>
    </source>
</evidence>
<feature type="compositionally biased region" description="Basic and acidic residues" evidence="4">
    <location>
        <begin position="56"/>
        <end position="67"/>
    </location>
</feature>
<feature type="region of interest" description="Disordered" evidence="4">
    <location>
        <begin position="562"/>
        <end position="598"/>
    </location>
</feature>
<dbReference type="PANTHER" id="PTHR47840:SF1">
    <property type="entry name" value="ZN(II)2CYS6 TRANSCRIPTION FACTOR (EUROFUNG)"/>
    <property type="match status" value="1"/>
</dbReference>
<dbReference type="RefSeq" id="XP_022503457.1">
    <property type="nucleotide sequence ID" value="XM_022640400.1"/>
</dbReference>
<keyword evidence="2" id="KW-0804">Transcription</keyword>
<feature type="compositionally biased region" description="Acidic residues" evidence="4">
    <location>
        <begin position="249"/>
        <end position="272"/>
    </location>
</feature>
<feature type="domain" description="Rrn9" evidence="5">
    <location>
        <begin position="97"/>
        <end position="184"/>
    </location>
</feature>
<comment type="caution">
    <text evidence="6">The sequence shown here is derived from an EMBL/GenBank/DDBJ whole genome shotgun (WGS) entry which is preliminary data.</text>
</comment>
<proteinExistence type="predicted"/>
<feature type="compositionally biased region" description="Basic and acidic residues" evidence="4">
    <location>
        <begin position="585"/>
        <end position="598"/>
    </location>
</feature>
<dbReference type="CDD" id="cd12148">
    <property type="entry name" value="fungal_TF_MHR"/>
    <property type="match status" value="1"/>
</dbReference>
<dbReference type="GeneID" id="34585518"/>
<feature type="region of interest" description="Disordered" evidence="4">
    <location>
        <begin position="1454"/>
        <end position="1494"/>
    </location>
</feature>
<organism evidence="6 7">
    <name type="scientific">Fonsecaea nubica</name>
    <dbReference type="NCBI Taxonomy" id="856822"/>
    <lineage>
        <taxon>Eukaryota</taxon>
        <taxon>Fungi</taxon>
        <taxon>Dikarya</taxon>
        <taxon>Ascomycota</taxon>
        <taxon>Pezizomycotina</taxon>
        <taxon>Eurotiomycetes</taxon>
        <taxon>Chaetothyriomycetidae</taxon>
        <taxon>Chaetothyriales</taxon>
        <taxon>Herpotrichiellaceae</taxon>
        <taxon>Fonsecaea</taxon>
    </lineage>
</organism>
<name>A0A178DBE7_9EURO</name>
<feature type="compositionally biased region" description="Polar residues" evidence="4">
    <location>
        <begin position="1454"/>
        <end position="1477"/>
    </location>
</feature>
<evidence type="ECO:0000256" key="1">
    <source>
        <dbReference type="ARBA" id="ARBA00023015"/>
    </source>
</evidence>
<feature type="region of interest" description="Disordered" evidence="4">
    <location>
        <begin position="121"/>
        <end position="182"/>
    </location>
</feature>